<dbReference type="AlphaFoldDB" id="D2ZXQ6"/>
<dbReference type="EMBL" id="ACDX02000011">
    <property type="protein sequence ID" value="EFC88044.1"/>
    <property type="molecule type" value="Genomic_DNA"/>
</dbReference>
<accession>D2ZXQ6</accession>
<proteinExistence type="predicted"/>
<reference evidence="1 2" key="1">
    <citation type="submission" date="2009-10" db="EMBL/GenBank/DDBJ databases">
        <authorList>
            <person name="Weinstock G."/>
            <person name="Sodergren E."/>
            <person name="Clifton S."/>
            <person name="Fulton L."/>
            <person name="Fulton B."/>
            <person name="Courtney L."/>
            <person name="Fronick C."/>
            <person name="Harrison M."/>
            <person name="Strong C."/>
            <person name="Farmer C."/>
            <person name="Delahaunty K."/>
            <person name="Markovic C."/>
            <person name="Hall O."/>
            <person name="Minx P."/>
            <person name="Tomlinson C."/>
            <person name="Mitreva M."/>
            <person name="Nelson J."/>
            <person name="Hou S."/>
            <person name="Wollam A."/>
            <person name="Pepin K.H."/>
            <person name="Johnson M."/>
            <person name="Bhonagiri V."/>
            <person name="Nash W.E."/>
            <person name="Warren W."/>
            <person name="Chinwalla A."/>
            <person name="Mardis E.R."/>
            <person name="Wilson R.K."/>
        </authorList>
    </citation>
    <scope>NUCLEOTIDE SEQUENCE [LARGE SCALE GENOMIC DNA]</scope>
    <source>
        <strain evidence="2">ATCC 25996 / DSM 4631 / NCTC 10774 / M26</strain>
    </source>
</reference>
<organism evidence="1 2">
    <name type="scientific">Neisseria mucosa (strain ATCC 25996 / DSM 4631 / NCTC 10774 / M26)</name>
    <dbReference type="NCBI Taxonomy" id="546266"/>
    <lineage>
        <taxon>Bacteria</taxon>
        <taxon>Pseudomonadati</taxon>
        <taxon>Pseudomonadota</taxon>
        <taxon>Betaproteobacteria</taxon>
        <taxon>Neisseriales</taxon>
        <taxon>Neisseriaceae</taxon>
        <taxon>Neisseria</taxon>
    </lineage>
</organism>
<evidence type="ECO:0000313" key="1">
    <source>
        <dbReference type="EMBL" id="EFC88044.1"/>
    </source>
</evidence>
<protein>
    <submittedName>
        <fullName evidence="1">Uncharacterized protein</fullName>
    </submittedName>
</protein>
<gene>
    <name evidence="1" type="ORF">NEIMUCOT_05410</name>
</gene>
<dbReference type="Proteomes" id="UP000003344">
    <property type="component" value="Unassembled WGS sequence"/>
</dbReference>
<sequence length="50" mass="5806">MIRRFRRPENAKCGVSANCKREAAFRRPRTHTNPPPTKTALMHYQGCFAM</sequence>
<name>D2ZXQ6_NEIM2</name>
<comment type="caution">
    <text evidence="1">The sequence shown here is derived from an EMBL/GenBank/DDBJ whole genome shotgun (WGS) entry which is preliminary data.</text>
</comment>
<evidence type="ECO:0000313" key="2">
    <source>
        <dbReference type="Proteomes" id="UP000003344"/>
    </source>
</evidence>